<protein>
    <recommendedName>
        <fullName evidence="6">DNA replication factor Cdt1 C-terminal domain-containing protein</fullName>
    </recommendedName>
</protein>
<reference evidence="7" key="1">
    <citation type="journal article" date="2020" name="Stud. Mycol.">
        <title>101 Dothideomycetes genomes: a test case for predicting lifestyles and emergence of pathogens.</title>
        <authorList>
            <person name="Haridas S."/>
            <person name="Albert R."/>
            <person name="Binder M."/>
            <person name="Bloem J."/>
            <person name="Labutti K."/>
            <person name="Salamov A."/>
            <person name="Andreopoulos B."/>
            <person name="Baker S."/>
            <person name="Barry K."/>
            <person name="Bills G."/>
            <person name="Bluhm B."/>
            <person name="Cannon C."/>
            <person name="Castanera R."/>
            <person name="Culley D."/>
            <person name="Daum C."/>
            <person name="Ezra D."/>
            <person name="Gonzalez J."/>
            <person name="Henrissat B."/>
            <person name="Kuo A."/>
            <person name="Liang C."/>
            <person name="Lipzen A."/>
            <person name="Lutzoni F."/>
            <person name="Magnuson J."/>
            <person name="Mondo S."/>
            <person name="Nolan M."/>
            <person name="Ohm R."/>
            <person name="Pangilinan J."/>
            <person name="Park H.-J."/>
            <person name="Ramirez L."/>
            <person name="Alfaro M."/>
            <person name="Sun H."/>
            <person name="Tritt A."/>
            <person name="Yoshinaga Y."/>
            <person name="Zwiers L.-H."/>
            <person name="Turgeon B."/>
            <person name="Goodwin S."/>
            <person name="Spatafora J."/>
            <person name="Crous P."/>
            <person name="Grigoriev I."/>
        </authorList>
    </citation>
    <scope>NUCLEOTIDE SEQUENCE</scope>
    <source>
        <strain evidence="7">CBS 107.79</strain>
    </source>
</reference>
<feature type="region of interest" description="Disordered" evidence="5">
    <location>
        <begin position="208"/>
        <end position="240"/>
    </location>
</feature>
<feature type="region of interest" description="Disordered" evidence="5">
    <location>
        <begin position="131"/>
        <end position="164"/>
    </location>
</feature>
<gene>
    <name evidence="7" type="ORF">BU23DRAFT_556071</name>
</gene>
<dbReference type="Proteomes" id="UP000800036">
    <property type="component" value="Unassembled WGS sequence"/>
</dbReference>
<dbReference type="AlphaFoldDB" id="A0A6A5V5F7"/>
<evidence type="ECO:0000313" key="7">
    <source>
        <dbReference type="EMBL" id="KAF1971262.1"/>
    </source>
</evidence>
<evidence type="ECO:0000256" key="4">
    <source>
        <dbReference type="ARBA" id="ARBA00023306"/>
    </source>
</evidence>
<dbReference type="Gene3D" id="1.10.10.1420">
    <property type="entry name" value="DNA replication factor Cdt1, C-terminal WH domain"/>
    <property type="match status" value="1"/>
</dbReference>
<accession>A0A6A5V5F7</accession>
<keyword evidence="3" id="KW-0539">Nucleus</keyword>
<dbReference type="InterPro" id="IPR038090">
    <property type="entry name" value="Cdt1_C_WH_dom_sf"/>
</dbReference>
<evidence type="ECO:0000313" key="8">
    <source>
        <dbReference type="Proteomes" id="UP000800036"/>
    </source>
</evidence>
<comment type="subcellular location">
    <subcellularLocation>
        <location evidence="1">Nucleus</location>
    </subcellularLocation>
</comment>
<dbReference type="Pfam" id="PF26121">
    <property type="entry name" value="HTH_CDT1"/>
    <property type="match status" value="1"/>
</dbReference>
<dbReference type="InterPro" id="IPR000637">
    <property type="entry name" value="HMGI/Y_DNA-bd_CS"/>
</dbReference>
<evidence type="ECO:0000256" key="5">
    <source>
        <dbReference type="SAM" id="MobiDB-lite"/>
    </source>
</evidence>
<dbReference type="Pfam" id="PF16679">
    <property type="entry name" value="CDT1_C"/>
    <property type="match status" value="1"/>
</dbReference>
<sequence>MAPIDPTAALPTELVNLLALHSSFLTALSLHFVHNGTGSPVDLRDLTEVTTSVWRHRKVTYDDIRLCVGVLGSGPAAKSNPFRLSDYGRGKICLEVSDEYKMAAGLSQMNEEALKVLFMDSLDHLWRHWSTARQSPQQKNGARAIATPKKRGRGRPKKNDPSQPTIQTFIDELSITNFIAQLPHAEITTCASLVAIAPLQEKGRKRLREFKDSVSHGRATKKTRESTTSDKENEPVQGVAQTKMTDFTSVRKTNLLDRILAKEAAAASGPKPLSPAELARRAALQRSEDVLSVIALLCASKGPGLRVSFSMNALLQSLQNSIRTPISKDEAMKCIEVLANEVAPGYVNVVRMGALSSVVVNQGMRPVDVKNRLVALGAF</sequence>
<feature type="compositionally biased region" description="Polar residues" evidence="5">
    <location>
        <begin position="131"/>
        <end position="140"/>
    </location>
</feature>
<keyword evidence="8" id="KW-1185">Reference proteome</keyword>
<proteinExistence type="inferred from homology"/>
<name>A0A6A5V5F7_9PLEO</name>
<dbReference type="EMBL" id="ML976694">
    <property type="protein sequence ID" value="KAF1971262.1"/>
    <property type="molecule type" value="Genomic_DNA"/>
</dbReference>
<dbReference type="PROSITE" id="PS00354">
    <property type="entry name" value="HMGI_Y"/>
    <property type="match status" value="1"/>
</dbReference>
<dbReference type="GO" id="GO:0006355">
    <property type="term" value="P:regulation of DNA-templated transcription"/>
    <property type="evidence" value="ECO:0007669"/>
    <property type="project" value="InterPro"/>
</dbReference>
<feature type="domain" description="DNA replication factor Cdt1 C-terminal" evidence="6">
    <location>
        <begin position="254"/>
        <end position="352"/>
    </location>
</feature>
<feature type="compositionally biased region" description="Basic and acidic residues" evidence="5">
    <location>
        <begin position="222"/>
        <end position="234"/>
    </location>
</feature>
<dbReference type="OrthoDB" id="341730at2759"/>
<comment type="similarity">
    <text evidence="2">Belongs to the Cdt1 family.</text>
</comment>
<dbReference type="InterPro" id="IPR032054">
    <property type="entry name" value="Cdt1_C"/>
</dbReference>
<evidence type="ECO:0000256" key="1">
    <source>
        <dbReference type="ARBA" id="ARBA00004123"/>
    </source>
</evidence>
<evidence type="ECO:0000256" key="2">
    <source>
        <dbReference type="ARBA" id="ARBA00008356"/>
    </source>
</evidence>
<organism evidence="7 8">
    <name type="scientific">Bimuria novae-zelandiae CBS 107.79</name>
    <dbReference type="NCBI Taxonomy" id="1447943"/>
    <lineage>
        <taxon>Eukaryota</taxon>
        <taxon>Fungi</taxon>
        <taxon>Dikarya</taxon>
        <taxon>Ascomycota</taxon>
        <taxon>Pezizomycotina</taxon>
        <taxon>Dothideomycetes</taxon>
        <taxon>Pleosporomycetidae</taxon>
        <taxon>Pleosporales</taxon>
        <taxon>Massarineae</taxon>
        <taxon>Didymosphaeriaceae</taxon>
        <taxon>Bimuria</taxon>
    </lineage>
</organism>
<keyword evidence="4" id="KW-0131">Cell cycle</keyword>
<dbReference type="GO" id="GO:0005634">
    <property type="term" value="C:nucleus"/>
    <property type="evidence" value="ECO:0007669"/>
    <property type="project" value="UniProtKB-SubCell"/>
</dbReference>
<evidence type="ECO:0000256" key="3">
    <source>
        <dbReference type="ARBA" id="ARBA00023242"/>
    </source>
</evidence>
<evidence type="ECO:0000259" key="6">
    <source>
        <dbReference type="Pfam" id="PF16679"/>
    </source>
</evidence>